<dbReference type="GO" id="GO:0005524">
    <property type="term" value="F:ATP binding"/>
    <property type="evidence" value="ECO:0007669"/>
    <property type="project" value="UniProtKB-KW"/>
</dbReference>
<dbReference type="GO" id="GO:0000049">
    <property type="term" value="F:tRNA binding"/>
    <property type="evidence" value="ECO:0007669"/>
    <property type="project" value="UniProtKB-KW"/>
</dbReference>
<keyword evidence="10" id="KW-0547">Nucleotide-binding</keyword>
<keyword evidence="8" id="KW-0436">Ligase</keyword>
<dbReference type="Gene3D" id="2.40.30.130">
    <property type="match status" value="1"/>
</dbReference>
<comment type="similarity">
    <text evidence="3">Belongs to the class-II aminoacyl-tRNA synthetase family. Alax-L subfamily.</text>
</comment>
<dbReference type="PANTHER" id="PTHR11777">
    <property type="entry name" value="ALANYL-TRNA SYNTHETASE"/>
    <property type="match status" value="1"/>
</dbReference>
<keyword evidence="6" id="KW-0963">Cytoplasm</keyword>
<dbReference type="FunFam" id="3.30.980.10:FF:000004">
    <property type="entry name" value="Alanine--tRNA ligase, cytoplasmic"/>
    <property type="match status" value="1"/>
</dbReference>
<dbReference type="FunFam" id="3.30.930.10:FF:000011">
    <property type="entry name" value="Alanine--tRNA ligase, cytoplasmic"/>
    <property type="match status" value="1"/>
</dbReference>
<dbReference type="Pfam" id="PF07973">
    <property type="entry name" value="tRNA_SAD"/>
    <property type="match status" value="1"/>
</dbReference>
<comment type="subcellular location">
    <subcellularLocation>
        <location evidence="2">Cytoplasm</location>
    </subcellularLocation>
    <subcellularLocation>
        <location evidence="1">Mitochondrion</location>
    </subcellularLocation>
</comment>
<dbReference type="HOGENOM" id="CLU_004485_5_0_1"/>
<dbReference type="HAMAP" id="MF_00036_B">
    <property type="entry name" value="Ala_tRNA_synth_B"/>
    <property type="match status" value="1"/>
</dbReference>
<evidence type="ECO:0000256" key="18">
    <source>
        <dbReference type="ARBA" id="ARBA00055137"/>
    </source>
</evidence>
<sequence>MSTQAYTGPWTAPRIRDAFFDYFRARNHSFVPSSPTIPYEDPTLLFANAGMNQYKSIFLGTVDPNSDHAKLRRAFNSQKCIRAGGKHNDLDDVGKDSYHHTFFEMLGNWSFGDYFKKEAVGYSWEVLTEVYKLPKDRLYVTYFEGDPKTGLEPDLEAKQYWLDQGVDEDHILPGNAKDNFWEMGATGPCGPCSEIHFDRIGGRNAAHLVNKDDPDVLEIWNNVYIQFNREEDGSLRPLPSKHVDTGLGFERLVSIIQDKHSNYDTDVFLPLFTRIQELTGVRPYQGKFGEEDTDGIDTAYRVVADHVRTLTFALSDGGVPNNIGRGYVLRRILRRGSRFARKKLGVPIGSFFSSLVPTVIETMGAVFPEITKKYDEIKEILDEEEESFSRTLDRGEKLFDQYAKKAKEQGLQLLDGKDVWRLYDTYGFPVDLTLLMAEEMGLGINQKEFDEAQAWSKEASKGPTKKGVSDMVKLDVHDIATLEKNPNVPKTNDSAKFGTGNITATIKAIFHNKAFVSSTENIPGYGTFGLLLDKTSFYAEAGGQEYDTGNIVIDGVADFEVTNVQVYKGYVLHTGYLKYGTLEVGNEVISSYDELRRWPLRNNHTGTHILNFSLREILGDHIDQKGSLVAPSKLRFDFSHKSQISLSELAKIQEMCTDWIRRNVKVYGKDLDLQTAYKIPGLRAVFGESYPDPVRVVSLEYDVDEIAKDIENPKWRQTSIEFCGGTHVARTGDIKDIVVVEESGIAKGIRRIVAVTGQEAHDVTQLADTFRDRLNNLERLSGKEKDANLKAFAVELGQAEISVTRKADLKERLAAIRKAFDKQVKEKEAAANKEAIDHVMKYFESNEKAEVFIGTVDVEGNAKILQNIVSQARKLGKAVYVFSLDPSSGKVSHVNFISNSLKEKGADARVWATKVSEILGGKAGGKDDSAQGMGINSDRLEEALEVAQSYLSTL</sequence>
<accession>K5W261</accession>
<dbReference type="EMBL" id="JH971388">
    <property type="protein sequence ID" value="EKM80884.1"/>
    <property type="molecule type" value="Genomic_DNA"/>
</dbReference>
<dbReference type="SUPFAM" id="SSF101353">
    <property type="entry name" value="Putative anticodon-binding domain of alanyl-tRNA synthetase (AlaRS)"/>
    <property type="match status" value="1"/>
</dbReference>
<dbReference type="FunFam" id="3.10.310.40:FF:000003">
    <property type="entry name" value="Alanine--tRNA ligase"/>
    <property type="match status" value="1"/>
</dbReference>
<evidence type="ECO:0000313" key="21">
    <source>
        <dbReference type="Proteomes" id="UP000008493"/>
    </source>
</evidence>
<dbReference type="SMART" id="SM00863">
    <property type="entry name" value="tRNA_SAD"/>
    <property type="match status" value="1"/>
</dbReference>
<evidence type="ECO:0000256" key="13">
    <source>
        <dbReference type="ARBA" id="ARBA00022884"/>
    </source>
</evidence>
<evidence type="ECO:0000256" key="15">
    <source>
        <dbReference type="ARBA" id="ARBA00023128"/>
    </source>
</evidence>
<reference evidence="21" key="1">
    <citation type="journal article" date="2012" name="Proc. Natl. Acad. Sci. U.S.A.">
        <title>Genome sequence of the button mushroom Agaricus bisporus reveals mechanisms governing adaptation to a humic-rich ecological niche.</title>
        <authorList>
            <person name="Morin E."/>
            <person name="Kohler A."/>
            <person name="Baker A.R."/>
            <person name="Foulongne-Oriol M."/>
            <person name="Lombard V."/>
            <person name="Nagy L.G."/>
            <person name="Ohm R.A."/>
            <person name="Patyshakuliyeva A."/>
            <person name="Brun A."/>
            <person name="Aerts A.L."/>
            <person name="Bailey A.M."/>
            <person name="Billette C."/>
            <person name="Coutinho P.M."/>
            <person name="Deakin G."/>
            <person name="Doddapaneni H."/>
            <person name="Floudas D."/>
            <person name="Grimwood J."/>
            <person name="Hilden K."/>
            <person name="Kuees U."/>
            <person name="LaButti K.M."/>
            <person name="Lapidus A."/>
            <person name="Lindquist E.A."/>
            <person name="Lucas S.M."/>
            <person name="Murat C."/>
            <person name="Riley R.W."/>
            <person name="Salamov A.A."/>
            <person name="Schmutz J."/>
            <person name="Subramanian V."/>
            <person name="Woesten H.A.B."/>
            <person name="Xu J."/>
            <person name="Eastwood D.C."/>
            <person name="Foster G.D."/>
            <person name="Sonnenberg A.S."/>
            <person name="Cullen D."/>
            <person name="de Vries R.P."/>
            <person name="Lundell T."/>
            <person name="Hibbett D.S."/>
            <person name="Henrissat B."/>
            <person name="Burton K.S."/>
            <person name="Kerrigan R.W."/>
            <person name="Challen M.P."/>
            <person name="Grigoriev I.V."/>
            <person name="Martin F."/>
        </authorList>
    </citation>
    <scope>NUCLEOTIDE SEQUENCE [LARGE SCALE GENOMIC DNA]</scope>
    <source>
        <strain evidence="21">JB137-S8 / ATCC MYA-4627 / FGSC 10392</strain>
    </source>
</reference>
<keyword evidence="13" id="KW-0694">RNA-binding</keyword>
<dbReference type="OrthoDB" id="2423964at2759"/>
<evidence type="ECO:0000256" key="7">
    <source>
        <dbReference type="ARBA" id="ARBA00022555"/>
    </source>
</evidence>
<evidence type="ECO:0000313" key="20">
    <source>
        <dbReference type="EMBL" id="EKM80884.1"/>
    </source>
</evidence>
<name>K5W261_AGABU</name>
<dbReference type="PRINTS" id="PR00980">
    <property type="entry name" value="TRNASYNTHALA"/>
</dbReference>
<dbReference type="PANTHER" id="PTHR11777:SF9">
    <property type="entry name" value="ALANINE--TRNA LIGASE, CYTOPLASMIC"/>
    <property type="match status" value="1"/>
</dbReference>
<dbReference type="InterPro" id="IPR050058">
    <property type="entry name" value="Ala-tRNA_ligase"/>
</dbReference>
<dbReference type="EC" id="6.1.1.7" evidence="4"/>
<evidence type="ECO:0000256" key="8">
    <source>
        <dbReference type="ARBA" id="ARBA00022598"/>
    </source>
</evidence>
<proteinExistence type="inferred from homology"/>
<dbReference type="OMA" id="NKKDNFW"/>
<keyword evidence="15" id="KW-0496">Mitochondrion</keyword>
<dbReference type="InterPro" id="IPR023033">
    <property type="entry name" value="Ala_tRNA_ligase_euk/bac"/>
</dbReference>
<dbReference type="GO" id="GO:0004813">
    <property type="term" value="F:alanine-tRNA ligase activity"/>
    <property type="evidence" value="ECO:0007669"/>
    <property type="project" value="UniProtKB-EC"/>
</dbReference>
<dbReference type="InterPro" id="IPR003156">
    <property type="entry name" value="DHHA1_dom"/>
</dbReference>
<dbReference type="Proteomes" id="UP000008493">
    <property type="component" value="Unassembled WGS sequence"/>
</dbReference>
<evidence type="ECO:0000256" key="14">
    <source>
        <dbReference type="ARBA" id="ARBA00022917"/>
    </source>
</evidence>
<dbReference type="InterPro" id="IPR059090">
    <property type="entry name" value="ALA1_helical"/>
</dbReference>
<dbReference type="GO" id="GO:0006419">
    <property type="term" value="P:alanyl-tRNA aminoacylation"/>
    <property type="evidence" value="ECO:0007669"/>
    <property type="project" value="InterPro"/>
</dbReference>
<keyword evidence="12" id="KW-0067">ATP-binding</keyword>
<evidence type="ECO:0000256" key="3">
    <source>
        <dbReference type="ARBA" id="ARBA00008429"/>
    </source>
</evidence>
<dbReference type="InterPro" id="IPR009000">
    <property type="entry name" value="Transl_B-barrel_sf"/>
</dbReference>
<dbReference type="InterPro" id="IPR045864">
    <property type="entry name" value="aa-tRNA-synth_II/BPL/LPL"/>
</dbReference>
<dbReference type="CDD" id="cd00673">
    <property type="entry name" value="AlaRS_core"/>
    <property type="match status" value="1"/>
</dbReference>
<evidence type="ECO:0000256" key="5">
    <source>
        <dbReference type="ARBA" id="ARBA00017959"/>
    </source>
</evidence>
<evidence type="ECO:0000259" key="19">
    <source>
        <dbReference type="PROSITE" id="PS50860"/>
    </source>
</evidence>
<dbReference type="InterPro" id="IPR018163">
    <property type="entry name" value="Thr/Ala-tRNA-synth_IIc_edit"/>
</dbReference>
<dbReference type="InterPro" id="IPR002318">
    <property type="entry name" value="Ala-tRNA-lgiase_IIc"/>
</dbReference>
<evidence type="ECO:0000256" key="11">
    <source>
        <dbReference type="ARBA" id="ARBA00022833"/>
    </source>
</evidence>
<dbReference type="NCBIfam" id="TIGR00344">
    <property type="entry name" value="alaS"/>
    <property type="match status" value="1"/>
</dbReference>
<comment type="function">
    <text evidence="18">Catalyzes the attachment of alanine to tRNA(Ala) in a two-step reaction: alanine is first activated by ATP to form Ala-AMP and then transferred to the acceptor end of tRNA(Ala). Also edits incorrectly charged tRNA(Ala) via its editing domain.</text>
</comment>
<protein>
    <recommendedName>
        <fullName evidence="5">Alanine--tRNA ligase</fullName>
        <ecNumber evidence="4">6.1.1.7</ecNumber>
    </recommendedName>
</protein>
<dbReference type="STRING" id="597362.K5W261"/>
<keyword evidence="21" id="KW-1185">Reference proteome</keyword>
<dbReference type="SUPFAM" id="SSF55681">
    <property type="entry name" value="Class II aaRS and biotin synthetases"/>
    <property type="match status" value="1"/>
</dbReference>
<evidence type="ECO:0000256" key="17">
    <source>
        <dbReference type="ARBA" id="ARBA00048300"/>
    </source>
</evidence>
<keyword evidence="9" id="KW-0479">Metal-binding</keyword>
<dbReference type="FunFam" id="2.40.30.130:FF:000004">
    <property type="entry name" value="Alanine--tRNA ligase"/>
    <property type="match status" value="1"/>
</dbReference>
<dbReference type="Pfam" id="PF01411">
    <property type="entry name" value="tRNA-synt_2c"/>
    <property type="match status" value="1"/>
</dbReference>
<dbReference type="InterPro" id="IPR012947">
    <property type="entry name" value="tRNA_SAD"/>
</dbReference>
<dbReference type="FunCoup" id="K5W261">
    <property type="interactions" value="647"/>
</dbReference>
<dbReference type="RefSeq" id="XP_007328463.1">
    <property type="nucleotide sequence ID" value="XM_007328401.1"/>
</dbReference>
<dbReference type="GO" id="GO:0002161">
    <property type="term" value="F:aminoacyl-tRNA deacylase activity"/>
    <property type="evidence" value="ECO:0007669"/>
    <property type="project" value="TreeGrafter"/>
</dbReference>
<feature type="domain" description="Alanyl-transfer RNA synthetases family profile" evidence="19">
    <location>
        <begin position="10"/>
        <end position="766"/>
    </location>
</feature>
<dbReference type="InterPro" id="IPR018164">
    <property type="entry name" value="Ala-tRNA-synth_IIc_N"/>
</dbReference>
<dbReference type="GeneID" id="18823703"/>
<evidence type="ECO:0000256" key="1">
    <source>
        <dbReference type="ARBA" id="ARBA00004173"/>
    </source>
</evidence>
<evidence type="ECO:0000256" key="4">
    <source>
        <dbReference type="ARBA" id="ARBA00013168"/>
    </source>
</evidence>
<keyword evidence="7" id="KW-0820">tRNA-binding</keyword>
<dbReference type="GO" id="GO:0005739">
    <property type="term" value="C:mitochondrion"/>
    <property type="evidence" value="ECO:0007669"/>
    <property type="project" value="UniProtKB-SubCell"/>
</dbReference>
<dbReference type="eggNOG" id="KOG0188">
    <property type="taxonomic scope" value="Eukaryota"/>
</dbReference>
<dbReference type="Gene3D" id="3.30.930.10">
    <property type="entry name" value="Bira Bifunctional Protein, Domain 2"/>
    <property type="match status" value="1"/>
</dbReference>
<dbReference type="SUPFAM" id="SSF50447">
    <property type="entry name" value="Translation proteins"/>
    <property type="match status" value="1"/>
</dbReference>
<evidence type="ECO:0000256" key="10">
    <source>
        <dbReference type="ARBA" id="ARBA00022741"/>
    </source>
</evidence>
<evidence type="ECO:0000256" key="9">
    <source>
        <dbReference type="ARBA" id="ARBA00022723"/>
    </source>
</evidence>
<evidence type="ECO:0000256" key="12">
    <source>
        <dbReference type="ARBA" id="ARBA00022840"/>
    </source>
</evidence>
<keyword evidence="14" id="KW-0648">Protein biosynthesis</keyword>
<dbReference type="InterPro" id="IPR018162">
    <property type="entry name" value="Ala-tRNA-ligase_IIc_anticod-bd"/>
</dbReference>
<keyword evidence="11" id="KW-0862">Zinc</keyword>
<dbReference type="GO" id="GO:0046872">
    <property type="term" value="F:metal ion binding"/>
    <property type="evidence" value="ECO:0007669"/>
    <property type="project" value="UniProtKB-KW"/>
</dbReference>
<keyword evidence="16" id="KW-0030">Aminoacyl-tRNA synthetase</keyword>
<evidence type="ECO:0000256" key="6">
    <source>
        <dbReference type="ARBA" id="ARBA00022490"/>
    </source>
</evidence>
<organism evidence="20 21">
    <name type="scientific">Agaricus bisporus var. burnettii (strain JB137-S8 / ATCC MYA-4627 / FGSC 10392)</name>
    <name type="common">White button mushroom</name>
    <dbReference type="NCBI Taxonomy" id="597362"/>
    <lineage>
        <taxon>Eukaryota</taxon>
        <taxon>Fungi</taxon>
        <taxon>Dikarya</taxon>
        <taxon>Basidiomycota</taxon>
        <taxon>Agaricomycotina</taxon>
        <taxon>Agaricomycetes</taxon>
        <taxon>Agaricomycetidae</taxon>
        <taxon>Agaricales</taxon>
        <taxon>Agaricineae</taxon>
        <taxon>Agaricaceae</taxon>
        <taxon>Agaricus</taxon>
    </lineage>
</organism>
<dbReference type="Gene3D" id="3.30.980.10">
    <property type="entry name" value="Threonyl-trna Synthetase, Chain A, domain 2"/>
    <property type="match status" value="1"/>
</dbReference>
<comment type="catalytic activity">
    <reaction evidence="17">
        <text>tRNA(Ala) + L-alanine + ATP = L-alanyl-tRNA(Ala) + AMP + diphosphate</text>
        <dbReference type="Rhea" id="RHEA:12540"/>
        <dbReference type="Rhea" id="RHEA-COMP:9657"/>
        <dbReference type="Rhea" id="RHEA-COMP:9923"/>
        <dbReference type="ChEBI" id="CHEBI:30616"/>
        <dbReference type="ChEBI" id="CHEBI:33019"/>
        <dbReference type="ChEBI" id="CHEBI:57972"/>
        <dbReference type="ChEBI" id="CHEBI:78442"/>
        <dbReference type="ChEBI" id="CHEBI:78497"/>
        <dbReference type="ChEBI" id="CHEBI:456215"/>
        <dbReference type="EC" id="6.1.1.7"/>
    </reaction>
</comment>
<dbReference type="InParanoid" id="K5W261"/>
<dbReference type="Pfam" id="PF02272">
    <property type="entry name" value="DHHA1"/>
    <property type="match status" value="1"/>
</dbReference>
<feature type="non-terminal residue" evidence="20">
    <location>
        <position position="954"/>
    </location>
</feature>
<dbReference type="SUPFAM" id="SSF55186">
    <property type="entry name" value="ThrRS/AlaRS common domain"/>
    <property type="match status" value="1"/>
</dbReference>
<dbReference type="PROSITE" id="PS50860">
    <property type="entry name" value="AA_TRNA_LIGASE_II_ALA"/>
    <property type="match status" value="1"/>
</dbReference>
<dbReference type="Pfam" id="PF26023">
    <property type="entry name" value="ALA1"/>
    <property type="match status" value="1"/>
</dbReference>
<evidence type="ECO:0000256" key="2">
    <source>
        <dbReference type="ARBA" id="ARBA00004496"/>
    </source>
</evidence>
<gene>
    <name evidence="20" type="ORF">AGABI1DRAFT_112599</name>
</gene>
<dbReference type="InterPro" id="IPR018165">
    <property type="entry name" value="Ala-tRNA-synth_IIc_core"/>
</dbReference>
<dbReference type="Gene3D" id="3.10.310.40">
    <property type="match status" value="1"/>
</dbReference>
<evidence type="ECO:0000256" key="16">
    <source>
        <dbReference type="ARBA" id="ARBA00023146"/>
    </source>
</evidence>
<dbReference type="KEGG" id="abp:AGABI1DRAFT112599"/>
<dbReference type="AlphaFoldDB" id="K5W261"/>